<keyword evidence="1" id="KW-0129">CBS domain</keyword>
<proteinExistence type="predicted"/>
<organism evidence="3 4">
    <name type="scientific">Streptomyces humidus</name>
    <dbReference type="NCBI Taxonomy" id="52259"/>
    <lineage>
        <taxon>Bacteria</taxon>
        <taxon>Bacillati</taxon>
        <taxon>Actinomycetota</taxon>
        <taxon>Actinomycetes</taxon>
        <taxon>Kitasatosporales</taxon>
        <taxon>Streptomycetaceae</taxon>
        <taxon>Streptomyces</taxon>
    </lineage>
</organism>
<dbReference type="Proteomes" id="UP000606194">
    <property type="component" value="Unassembled WGS sequence"/>
</dbReference>
<comment type="caution">
    <text evidence="3">The sequence shown here is derived from an EMBL/GenBank/DDBJ whole genome shotgun (WGS) entry which is preliminary data.</text>
</comment>
<feature type="domain" description="CBS" evidence="2">
    <location>
        <begin position="7"/>
        <end position="64"/>
    </location>
</feature>
<dbReference type="RefSeq" id="WP_190150165.1">
    <property type="nucleotide sequence ID" value="NZ_BMTL01000013.1"/>
</dbReference>
<dbReference type="AlphaFoldDB" id="A0A918L4A9"/>
<evidence type="ECO:0000256" key="1">
    <source>
        <dbReference type="PROSITE-ProRule" id="PRU00703"/>
    </source>
</evidence>
<dbReference type="EMBL" id="BMTL01000013">
    <property type="protein sequence ID" value="GGR92678.1"/>
    <property type="molecule type" value="Genomic_DNA"/>
</dbReference>
<dbReference type="Gene3D" id="3.10.580.10">
    <property type="entry name" value="CBS-domain"/>
    <property type="match status" value="1"/>
</dbReference>
<accession>A0A918L4A9</accession>
<keyword evidence="4" id="KW-1185">Reference proteome</keyword>
<evidence type="ECO:0000313" key="4">
    <source>
        <dbReference type="Proteomes" id="UP000606194"/>
    </source>
</evidence>
<name>A0A918L4A9_9ACTN</name>
<dbReference type="InterPro" id="IPR046342">
    <property type="entry name" value="CBS_dom_sf"/>
</dbReference>
<dbReference type="SUPFAM" id="SSF54631">
    <property type="entry name" value="CBS-domain pair"/>
    <property type="match status" value="1"/>
</dbReference>
<protein>
    <recommendedName>
        <fullName evidence="2">CBS domain-containing protein</fullName>
    </recommendedName>
</protein>
<sequence>MTLARDLARPYPTVRVDDDAQDAARLLVRERLPALLVLDQVDCPYAIVPTAQLLSALVPESDPLDPLLTLIADRMDDGSQETLSGRSVADWLPRRRTTPGLVGPEDSPSEVAALMRRKDCPVVAVIEHDGGAVTLLGAITANVLLEHFIGGP</sequence>
<dbReference type="PROSITE" id="PS51371">
    <property type="entry name" value="CBS"/>
    <property type="match status" value="1"/>
</dbReference>
<reference evidence="3" key="2">
    <citation type="submission" date="2020-09" db="EMBL/GenBank/DDBJ databases">
        <authorList>
            <person name="Sun Q."/>
            <person name="Ohkuma M."/>
        </authorList>
    </citation>
    <scope>NUCLEOTIDE SEQUENCE</scope>
    <source>
        <strain evidence="3">JCM 4386</strain>
    </source>
</reference>
<gene>
    <name evidence="3" type="ORF">GCM10010269_34650</name>
</gene>
<reference evidence="3" key="1">
    <citation type="journal article" date="2014" name="Int. J. Syst. Evol. Microbiol.">
        <title>Complete genome sequence of Corynebacterium casei LMG S-19264T (=DSM 44701T), isolated from a smear-ripened cheese.</title>
        <authorList>
            <consortium name="US DOE Joint Genome Institute (JGI-PGF)"/>
            <person name="Walter F."/>
            <person name="Albersmeier A."/>
            <person name="Kalinowski J."/>
            <person name="Ruckert C."/>
        </authorList>
    </citation>
    <scope>NUCLEOTIDE SEQUENCE</scope>
    <source>
        <strain evidence="3">JCM 4386</strain>
    </source>
</reference>
<dbReference type="InterPro" id="IPR000644">
    <property type="entry name" value="CBS_dom"/>
</dbReference>
<evidence type="ECO:0000313" key="3">
    <source>
        <dbReference type="EMBL" id="GGR92678.1"/>
    </source>
</evidence>
<evidence type="ECO:0000259" key="2">
    <source>
        <dbReference type="PROSITE" id="PS51371"/>
    </source>
</evidence>
<dbReference type="Pfam" id="PF00571">
    <property type="entry name" value="CBS"/>
    <property type="match status" value="1"/>
</dbReference>